<organism evidence="1 2">
    <name type="scientific">Parnassius apollo</name>
    <name type="common">Apollo butterfly</name>
    <name type="synonym">Papilio apollo</name>
    <dbReference type="NCBI Taxonomy" id="110799"/>
    <lineage>
        <taxon>Eukaryota</taxon>
        <taxon>Metazoa</taxon>
        <taxon>Ecdysozoa</taxon>
        <taxon>Arthropoda</taxon>
        <taxon>Hexapoda</taxon>
        <taxon>Insecta</taxon>
        <taxon>Pterygota</taxon>
        <taxon>Neoptera</taxon>
        <taxon>Endopterygota</taxon>
        <taxon>Lepidoptera</taxon>
        <taxon>Glossata</taxon>
        <taxon>Ditrysia</taxon>
        <taxon>Papilionoidea</taxon>
        <taxon>Papilionidae</taxon>
        <taxon>Parnassiinae</taxon>
        <taxon>Parnassini</taxon>
        <taxon>Parnassius</taxon>
        <taxon>Parnassius</taxon>
    </lineage>
</organism>
<comment type="caution">
    <text evidence="1">The sequence shown here is derived from an EMBL/GenBank/DDBJ whole genome shotgun (WGS) entry which is preliminary data.</text>
</comment>
<sequence length="113" mass="12831">MNTVAVISSSGKAHQLQNLDALVLDLQSECRLLIDWKRVHKYISDHIISLRLHLTNSRYLNLISVYAPTMDNDDEIKGAFYEEVTNVLTKIHPTQQILLLGDFNAHIGRDCDA</sequence>
<evidence type="ECO:0000313" key="1">
    <source>
        <dbReference type="EMBL" id="CAG5034627.1"/>
    </source>
</evidence>
<protein>
    <submittedName>
        <fullName evidence="1">(apollo) hypothetical protein</fullName>
    </submittedName>
</protein>
<dbReference type="Proteomes" id="UP000691718">
    <property type="component" value="Unassembled WGS sequence"/>
</dbReference>
<keyword evidence="2" id="KW-1185">Reference proteome</keyword>
<evidence type="ECO:0000313" key="2">
    <source>
        <dbReference type="Proteomes" id="UP000691718"/>
    </source>
</evidence>
<dbReference type="OrthoDB" id="6627613at2759"/>
<gene>
    <name evidence="1" type="ORF">PAPOLLO_LOCUS20360</name>
</gene>
<dbReference type="EMBL" id="CAJQZP010001271">
    <property type="protein sequence ID" value="CAG5034627.1"/>
    <property type="molecule type" value="Genomic_DNA"/>
</dbReference>
<dbReference type="AlphaFoldDB" id="A0A8S3XNH2"/>
<proteinExistence type="predicted"/>
<reference evidence="1" key="1">
    <citation type="submission" date="2021-04" db="EMBL/GenBank/DDBJ databases">
        <authorList>
            <person name="Tunstrom K."/>
        </authorList>
    </citation>
    <scope>NUCLEOTIDE SEQUENCE</scope>
</reference>
<name>A0A8S3XNH2_PARAO</name>
<accession>A0A8S3XNH2</accession>